<dbReference type="GO" id="GO:0020037">
    <property type="term" value="F:heme binding"/>
    <property type="evidence" value="ECO:0007669"/>
    <property type="project" value="InterPro"/>
</dbReference>
<evidence type="ECO:0000256" key="8">
    <source>
        <dbReference type="ARBA" id="ARBA00023004"/>
    </source>
</evidence>
<dbReference type="InterPro" id="IPR036396">
    <property type="entry name" value="Cyt_P450_sf"/>
</dbReference>
<dbReference type="EMBL" id="BKCJ010298956">
    <property type="protein sequence ID" value="GEZ60055.1"/>
    <property type="molecule type" value="Genomic_DNA"/>
</dbReference>
<sequence>IYSKYGKKVYIWFGPKPRVYIRDPELIKDILSRPDEFQRPQHEPLRDSIIGGLVVSEGEKWTKHRHIINPAFHLESIKVLFDDIAKSGVSEVDVWPDIDNLAGDVISRAAFSGSHEEAQNIFLIQKEQMELALQLLFIFYLPGGRFIPTRANKKFQENRNKLQALAMGIVDNRKKAIEVGEGNTNDLLGILLESNSKETKEHGVGMSIEDVIEECKLFYIAGSETTSTLILWTMVCLSLHQEWQTR</sequence>
<dbReference type="PANTHER" id="PTHR24282:SF269">
    <property type="entry name" value="CYTOCHROME P450, REVERSE TRANSCRIPTASE, RNA-DEPENDENT DNA POLYMERASE-RELATED"/>
    <property type="match status" value="1"/>
</dbReference>
<dbReference type="GO" id="GO:0016705">
    <property type="term" value="F:oxidoreductase activity, acting on paired donors, with incorporation or reduction of molecular oxygen"/>
    <property type="evidence" value="ECO:0007669"/>
    <property type="project" value="InterPro"/>
</dbReference>
<dbReference type="InterPro" id="IPR001128">
    <property type="entry name" value="Cyt_P450"/>
</dbReference>
<keyword evidence="4" id="KW-0812">Transmembrane</keyword>
<feature type="non-terminal residue" evidence="11">
    <location>
        <position position="1"/>
    </location>
</feature>
<evidence type="ECO:0000256" key="2">
    <source>
        <dbReference type="ARBA" id="ARBA00010617"/>
    </source>
</evidence>
<evidence type="ECO:0000256" key="1">
    <source>
        <dbReference type="ARBA" id="ARBA00004370"/>
    </source>
</evidence>
<evidence type="ECO:0000256" key="6">
    <source>
        <dbReference type="ARBA" id="ARBA00022989"/>
    </source>
</evidence>
<evidence type="ECO:0000313" key="11">
    <source>
        <dbReference type="EMBL" id="GEZ60055.1"/>
    </source>
</evidence>
<keyword evidence="9" id="KW-0503">Monooxygenase</keyword>
<dbReference type="AlphaFoldDB" id="A0A699IGK6"/>
<name>A0A699IGK6_TANCI</name>
<gene>
    <name evidence="11" type="ORF">Tci_532028</name>
</gene>
<keyword evidence="5" id="KW-0479">Metal-binding</keyword>
<comment type="subcellular location">
    <subcellularLocation>
        <location evidence="1">Membrane</location>
    </subcellularLocation>
</comment>
<dbReference type="Gene3D" id="1.10.630.10">
    <property type="entry name" value="Cytochrome P450"/>
    <property type="match status" value="1"/>
</dbReference>
<comment type="similarity">
    <text evidence="2">Belongs to the cytochrome P450 family.</text>
</comment>
<dbReference type="SUPFAM" id="SSF48264">
    <property type="entry name" value="Cytochrome P450"/>
    <property type="match status" value="1"/>
</dbReference>
<dbReference type="PANTHER" id="PTHR24282">
    <property type="entry name" value="CYTOCHROME P450 FAMILY MEMBER"/>
    <property type="match status" value="1"/>
</dbReference>
<evidence type="ECO:0000256" key="5">
    <source>
        <dbReference type="ARBA" id="ARBA00022723"/>
    </source>
</evidence>
<keyword evidence="3" id="KW-0349">Heme</keyword>
<keyword evidence="10" id="KW-0472">Membrane</keyword>
<dbReference type="InterPro" id="IPR050665">
    <property type="entry name" value="Cytochrome_P450_Monooxygen"/>
</dbReference>
<evidence type="ECO:0000256" key="3">
    <source>
        <dbReference type="ARBA" id="ARBA00022617"/>
    </source>
</evidence>
<protein>
    <submittedName>
        <fullName evidence="11">Cytochrome P450 CYP72A219-like</fullName>
    </submittedName>
</protein>
<proteinExistence type="inferred from homology"/>
<evidence type="ECO:0000256" key="4">
    <source>
        <dbReference type="ARBA" id="ARBA00022692"/>
    </source>
</evidence>
<keyword evidence="7" id="KW-0560">Oxidoreductase</keyword>
<organism evidence="11">
    <name type="scientific">Tanacetum cinerariifolium</name>
    <name type="common">Dalmatian daisy</name>
    <name type="synonym">Chrysanthemum cinerariifolium</name>
    <dbReference type="NCBI Taxonomy" id="118510"/>
    <lineage>
        <taxon>Eukaryota</taxon>
        <taxon>Viridiplantae</taxon>
        <taxon>Streptophyta</taxon>
        <taxon>Embryophyta</taxon>
        <taxon>Tracheophyta</taxon>
        <taxon>Spermatophyta</taxon>
        <taxon>Magnoliopsida</taxon>
        <taxon>eudicotyledons</taxon>
        <taxon>Gunneridae</taxon>
        <taxon>Pentapetalae</taxon>
        <taxon>asterids</taxon>
        <taxon>campanulids</taxon>
        <taxon>Asterales</taxon>
        <taxon>Asteraceae</taxon>
        <taxon>Asteroideae</taxon>
        <taxon>Anthemideae</taxon>
        <taxon>Anthemidinae</taxon>
        <taxon>Tanacetum</taxon>
    </lineage>
</organism>
<accession>A0A699IGK6</accession>
<evidence type="ECO:0000256" key="10">
    <source>
        <dbReference type="ARBA" id="ARBA00023136"/>
    </source>
</evidence>
<evidence type="ECO:0000256" key="7">
    <source>
        <dbReference type="ARBA" id="ARBA00023002"/>
    </source>
</evidence>
<dbReference type="GO" id="GO:0004497">
    <property type="term" value="F:monooxygenase activity"/>
    <property type="evidence" value="ECO:0007669"/>
    <property type="project" value="UniProtKB-KW"/>
</dbReference>
<evidence type="ECO:0000256" key="9">
    <source>
        <dbReference type="ARBA" id="ARBA00023033"/>
    </source>
</evidence>
<comment type="caution">
    <text evidence="11">The sequence shown here is derived from an EMBL/GenBank/DDBJ whole genome shotgun (WGS) entry which is preliminary data.</text>
</comment>
<dbReference type="GO" id="GO:0005506">
    <property type="term" value="F:iron ion binding"/>
    <property type="evidence" value="ECO:0007669"/>
    <property type="project" value="InterPro"/>
</dbReference>
<reference evidence="11" key="1">
    <citation type="journal article" date="2019" name="Sci. Rep.">
        <title>Draft genome of Tanacetum cinerariifolium, the natural source of mosquito coil.</title>
        <authorList>
            <person name="Yamashiro T."/>
            <person name="Shiraishi A."/>
            <person name="Satake H."/>
            <person name="Nakayama K."/>
        </authorList>
    </citation>
    <scope>NUCLEOTIDE SEQUENCE</scope>
</reference>
<keyword evidence="6" id="KW-1133">Transmembrane helix</keyword>
<dbReference type="Pfam" id="PF00067">
    <property type="entry name" value="p450"/>
    <property type="match status" value="1"/>
</dbReference>
<keyword evidence="8" id="KW-0408">Iron</keyword>
<dbReference type="GO" id="GO:0016020">
    <property type="term" value="C:membrane"/>
    <property type="evidence" value="ECO:0007669"/>
    <property type="project" value="UniProtKB-SubCell"/>
</dbReference>